<name>A0ABT9CIL8_9BACL</name>
<accession>A0ABT9CIL8</accession>
<evidence type="ECO:0000313" key="1">
    <source>
        <dbReference type="EMBL" id="MDO7907453.1"/>
    </source>
</evidence>
<proteinExistence type="predicted"/>
<dbReference type="Gene3D" id="3.40.1440.10">
    <property type="entry name" value="GIY-YIG endonuclease"/>
    <property type="match status" value="1"/>
</dbReference>
<dbReference type="SUPFAM" id="SSF82771">
    <property type="entry name" value="GIY-YIG endonuclease"/>
    <property type="match status" value="1"/>
</dbReference>
<organism evidence="1 2">
    <name type="scientific">Paenibacillus lacisoli</name>
    <dbReference type="NCBI Taxonomy" id="3064525"/>
    <lineage>
        <taxon>Bacteria</taxon>
        <taxon>Bacillati</taxon>
        <taxon>Bacillota</taxon>
        <taxon>Bacilli</taxon>
        <taxon>Bacillales</taxon>
        <taxon>Paenibacillaceae</taxon>
        <taxon>Paenibacillus</taxon>
    </lineage>
</organism>
<evidence type="ECO:0000313" key="2">
    <source>
        <dbReference type="Proteomes" id="UP001240171"/>
    </source>
</evidence>
<dbReference type="InterPro" id="IPR035901">
    <property type="entry name" value="GIY-YIG_endonuc_sf"/>
</dbReference>
<sequence>MNRRKELNAQYQEIKIEAGVYRIINRKTGRMLVDSTPNLKSLNGKRFTLNMGTHINKQLQQEWKTYGEDAFDIEVLEVLKPKEDPFFDAKDALEKLEQHWLDKLQPYGDKGYQG</sequence>
<gene>
    <name evidence="1" type="ORF">Q5741_13660</name>
</gene>
<dbReference type="RefSeq" id="WP_305024662.1">
    <property type="nucleotide sequence ID" value="NZ_JAUQTB010000007.1"/>
</dbReference>
<reference evidence="1 2" key="1">
    <citation type="submission" date="2023-07" db="EMBL/GenBank/DDBJ databases">
        <title>Paenibacillus sp. JX-17 nov. isolated from soil.</title>
        <authorList>
            <person name="Wan Y."/>
            <person name="Liu B."/>
        </authorList>
    </citation>
    <scope>NUCLEOTIDE SEQUENCE [LARGE SCALE GENOMIC DNA]</scope>
    <source>
        <strain evidence="1 2">JX-17</strain>
    </source>
</reference>
<dbReference type="EMBL" id="JAUQTB010000007">
    <property type="protein sequence ID" value="MDO7907453.1"/>
    <property type="molecule type" value="Genomic_DNA"/>
</dbReference>
<dbReference type="CDD" id="cd10451">
    <property type="entry name" value="GIY-YIG_LuxR_like"/>
    <property type="match status" value="1"/>
</dbReference>
<protein>
    <submittedName>
        <fullName evidence="1">GIY-YIG nuclease family protein</fullName>
    </submittedName>
</protein>
<dbReference type="Proteomes" id="UP001240171">
    <property type="component" value="Unassembled WGS sequence"/>
</dbReference>
<comment type="caution">
    <text evidence="1">The sequence shown here is derived from an EMBL/GenBank/DDBJ whole genome shotgun (WGS) entry which is preliminary data.</text>
</comment>
<keyword evidence="2" id="KW-1185">Reference proteome</keyword>